<evidence type="ECO:0000313" key="1">
    <source>
        <dbReference type="EMBL" id="SVA90738.1"/>
    </source>
</evidence>
<dbReference type="SUPFAM" id="SSF100950">
    <property type="entry name" value="NagB/RpiA/CoA transferase-like"/>
    <property type="match status" value="1"/>
</dbReference>
<name>A0A381ZN36_9ZZZZ</name>
<dbReference type="PANTHER" id="PTHR43293:SF3">
    <property type="entry name" value="CHOLESTEROL RING-CLEAVING HYDROLASE IPDB SUBUNIT"/>
    <property type="match status" value="1"/>
</dbReference>
<dbReference type="Gene3D" id="3.40.1080.10">
    <property type="entry name" value="Glutaconate Coenzyme A-transferase"/>
    <property type="match status" value="1"/>
</dbReference>
<dbReference type="InterPro" id="IPR037171">
    <property type="entry name" value="NagB/RpiA_transferase-like"/>
</dbReference>
<dbReference type="AlphaFoldDB" id="A0A381ZN36"/>
<dbReference type="GO" id="GO:0008410">
    <property type="term" value="F:CoA-transferase activity"/>
    <property type="evidence" value="ECO:0007669"/>
    <property type="project" value="InterPro"/>
</dbReference>
<gene>
    <name evidence="1" type="ORF">METZ01_LOCUS143592</name>
</gene>
<evidence type="ECO:0008006" key="2">
    <source>
        <dbReference type="Google" id="ProtNLM"/>
    </source>
</evidence>
<accession>A0A381ZN36</accession>
<dbReference type="InterPro" id="IPR004165">
    <property type="entry name" value="CoA_trans_fam_I"/>
</dbReference>
<dbReference type="Pfam" id="PF01144">
    <property type="entry name" value="CoA_trans"/>
    <property type="match status" value="1"/>
</dbReference>
<proteinExistence type="predicted"/>
<reference evidence="1" key="1">
    <citation type="submission" date="2018-05" db="EMBL/GenBank/DDBJ databases">
        <authorList>
            <person name="Lanie J.A."/>
            <person name="Ng W.-L."/>
            <person name="Kazmierczak K.M."/>
            <person name="Andrzejewski T.M."/>
            <person name="Davidsen T.M."/>
            <person name="Wayne K.J."/>
            <person name="Tettelin H."/>
            <person name="Glass J.I."/>
            <person name="Rusch D."/>
            <person name="Podicherti R."/>
            <person name="Tsui H.-C.T."/>
            <person name="Winkler M.E."/>
        </authorList>
    </citation>
    <scope>NUCLEOTIDE SEQUENCE</scope>
</reference>
<sequence length="254" mass="27699">MITSLASNLENGDQACNGMASFIPVAAFQLARMTHAPDLVWLAGAVGLEALPKRIPASTLEAPLWGDSIMYIEQFSTFWDIALNGRWLKTFCVGAAQLDRFGNGNNSVIGDDYHAPKVRLPGTAGLGDMGSIGKKLIYWNPNHNPRSLVEKVDFISCAGWLGGGSQREDMGLVGGPELVITNLCVLDFEPVSKHMRIKTIHPGVTAEDIQDSTGFELLMEETGVPETAVPTVEQVRLIREVIDPDGMRFREFGR</sequence>
<protein>
    <recommendedName>
        <fullName evidence="2">CoA-transferase subunit beta</fullName>
    </recommendedName>
</protein>
<dbReference type="PANTHER" id="PTHR43293">
    <property type="entry name" value="ACETATE COA-TRANSFERASE YDIF"/>
    <property type="match status" value="1"/>
</dbReference>
<dbReference type="EMBL" id="UINC01022002">
    <property type="protein sequence ID" value="SVA90738.1"/>
    <property type="molecule type" value="Genomic_DNA"/>
</dbReference>
<organism evidence="1">
    <name type="scientific">marine metagenome</name>
    <dbReference type="NCBI Taxonomy" id="408172"/>
    <lineage>
        <taxon>unclassified sequences</taxon>
        <taxon>metagenomes</taxon>
        <taxon>ecological metagenomes</taxon>
    </lineage>
</organism>